<comment type="caution">
    <text evidence="1">The sequence shown here is derived from an EMBL/GenBank/DDBJ whole genome shotgun (WGS) entry which is preliminary data.</text>
</comment>
<dbReference type="EMBL" id="CAJVQB010022845">
    <property type="protein sequence ID" value="CAG8800517.1"/>
    <property type="molecule type" value="Genomic_DNA"/>
</dbReference>
<dbReference type="Proteomes" id="UP000789901">
    <property type="component" value="Unassembled WGS sequence"/>
</dbReference>
<sequence length="120" mass="14200">DFMEYEGYISNISNSCSTYQYIKRDDSKCSIYQYVKKDSSGRSTCPYIKRDSSICGKGCWRDIEYSLHWKLYDTNIAKFPCGICRKLTISGTGYCSKHAKRVYFRNWYERQKAQRIEADE</sequence>
<accession>A0ABN7VUG8</accession>
<evidence type="ECO:0000313" key="2">
    <source>
        <dbReference type="Proteomes" id="UP000789901"/>
    </source>
</evidence>
<reference evidence="1 2" key="1">
    <citation type="submission" date="2021-06" db="EMBL/GenBank/DDBJ databases">
        <authorList>
            <person name="Kallberg Y."/>
            <person name="Tangrot J."/>
            <person name="Rosling A."/>
        </authorList>
    </citation>
    <scope>NUCLEOTIDE SEQUENCE [LARGE SCALE GENOMIC DNA]</scope>
    <source>
        <strain evidence="1 2">120-4 pot B 10/14</strain>
    </source>
</reference>
<name>A0ABN7VUG8_GIGMA</name>
<proteinExistence type="predicted"/>
<gene>
    <name evidence="1" type="ORF">GMARGA_LOCUS22987</name>
</gene>
<feature type="non-terminal residue" evidence="1">
    <location>
        <position position="1"/>
    </location>
</feature>
<keyword evidence="2" id="KW-1185">Reference proteome</keyword>
<organism evidence="1 2">
    <name type="scientific">Gigaspora margarita</name>
    <dbReference type="NCBI Taxonomy" id="4874"/>
    <lineage>
        <taxon>Eukaryota</taxon>
        <taxon>Fungi</taxon>
        <taxon>Fungi incertae sedis</taxon>
        <taxon>Mucoromycota</taxon>
        <taxon>Glomeromycotina</taxon>
        <taxon>Glomeromycetes</taxon>
        <taxon>Diversisporales</taxon>
        <taxon>Gigasporaceae</taxon>
        <taxon>Gigaspora</taxon>
    </lineage>
</organism>
<evidence type="ECO:0000313" key="1">
    <source>
        <dbReference type="EMBL" id="CAG8800517.1"/>
    </source>
</evidence>
<protein>
    <submittedName>
        <fullName evidence="1">23992_t:CDS:1</fullName>
    </submittedName>
</protein>